<sequence>MSLPPQPPSRKPLRKDENGTSIAEYPMSSSQSNKGVDVNSFGPSEENPPSSLASPGQPWGRGYADIKLSLAPACSLTPSASSSSSSSSYVWSPDCPPAAT</sequence>
<feature type="compositionally biased region" description="Low complexity" evidence="1">
    <location>
        <begin position="75"/>
        <end position="93"/>
    </location>
</feature>
<protein>
    <submittedName>
        <fullName evidence="2">Uncharacterized protein</fullName>
    </submittedName>
</protein>
<dbReference type="AlphaFoldDB" id="A0A5E4BZW2"/>
<comment type="caution">
    <text evidence="2">The sequence shown here is derived from an EMBL/GenBank/DDBJ whole genome shotgun (WGS) entry which is preliminary data.</text>
</comment>
<dbReference type="Proteomes" id="UP000335636">
    <property type="component" value="Unassembled WGS sequence"/>
</dbReference>
<dbReference type="InterPro" id="IPR029659">
    <property type="entry name" value="PRIMA1"/>
</dbReference>
<evidence type="ECO:0000256" key="1">
    <source>
        <dbReference type="SAM" id="MobiDB-lite"/>
    </source>
</evidence>
<feature type="region of interest" description="Disordered" evidence="1">
    <location>
        <begin position="75"/>
        <end position="100"/>
    </location>
</feature>
<accession>A0A5E4BZW2</accession>
<name>A0A5E4BZW2_MARMO</name>
<feature type="region of interest" description="Disordered" evidence="1">
    <location>
        <begin position="1"/>
        <end position="62"/>
    </location>
</feature>
<keyword evidence="3" id="KW-1185">Reference proteome</keyword>
<dbReference type="Pfam" id="PF16101">
    <property type="entry name" value="PRIMA1"/>
    <property type="match status" value="1"/>
</dbReference>
<gene>
    <name evidence="2" type="ORF">MONAX_5E013359</name>
</gene>
<evidence type="ECO:0000313" key="2">
    <source>
        <dbReference type="EMBL" id="VTJ74530.1"/>
    </source>
</evidence>
<reference evidence="2" key="1">
    <citation type="submission" date="2019-04" db="EMBL/GenBank/DDBJ databases">
        <authorList>
            <person name="Alioto T."/>
            <person name="Alioto T."/>
        </authorList>
    </citation>
    <scope>NUCLEOTIDE SEQUENCE [LARGE SCALE GENOMIC DNA]</scope>
</reference>
<dbReference type="EMBL" id="CABDUW010000750">
    <property type="protein sequence ID" value="VTJ74530.1"/>
    <property type="molecule type" value="Genomic_DNA"/>
</dbReference>
<proteinExistence type="predicted"/>
<feature type="compositionally biased region" description="Pro residues" evidence="1">
    <location>
        <begin position="1"/>
        <end position="10"/>
    </location>
</feature>
<organism evidence="2 3">
    <name type="scientific">Marmota monax</name>
    <name type="common">Woodchuck</name>
    <dbReference type="NCBI Taxonomy" id="9995"/>
    <lineage>
        <taxon>Eukaryota</taxon>
        <taxon>Metazoa</taxon>
        <taxon>Chordata</taxon>
        <taxon>Craniata</taxon>
        <taxon>Vertebrata</taxon>
        <taxon>Euteleostomi</taxon>
        <taxon>Mammalia</taxon>
        <taxon>Eutheria</taxon>
        <taxon>Euarchontoglires</taxon>
        <taxon>Glires</taxon>
        <taxon>Rodentia</taxon>
        <taxon>Sciuromorpha</taxon>
        <taxon>Sciuridae</taxon>
        <taxon>Xerinae</taxon>
        <taxon>Marmotini</taxon>
        <taxon>Marmota</taxon>
    </lineage>
</organism>
<evidence type="ECO:0000313" key="3">
    <source>
        <dbReference type="Proteomes" id="UP000335636"/>
    </source>
</evidence>